<evidence type="ECO:0000313" key="3">
    <source>
        <dbReference type="Proteomes" id="UP000698752"/>
    </source>
</evidence>
<evidence type="ECO:0000259" key="1">
    <source>
        <dbReference type="Pfam" id="PF12706"/>
    </source>
</evidence>
<comment type="caution">
    <text evidence="2">The sequence shown here is derived from an EMBL/GenBank/DDBJ whole genome shotgun (WGS) entry which is preliminary data.</text>
</comment>
<evidence type="ECO:0000313" key="2">
    <source>
        <dbReference type="EMBL" id="MBR0649465.1"/>
    </source>
</evidence>
<dbReference type="Gene3D" id="3.60.15.10">
    <property type="entry name" value="Ribonuclease Z/Hydroxyacylglutathione hydrolase-like"/>
    <property type="match status" value="1"/>
</dbReference>
<dbReference type="Proteomes" id="UP000698752">
    <property type="component" value="Unassembled WGS sequence"/>
</dbReference>
<dbReference type="EMBL" id="JAAEDI010000006">
    <property type="protein sequence ID" value="MBR0649465.1"/>
    <property type="molecule type" value="Genomic_DNA"/>
</dbReference>
<dbReference type="InterPro" id="IPR036866">
    <property type="entry name" value="RibonucZ/Hydroxyglut_hydro"/>
</dbReference>
<keyword evidence="3" id="KW-1185">Reference proteome</keyword>
<dbReference type="PANTHER" id="PTHR15032">
    <property type="entry name" value="N-ACYL-PHOSPHATIDYLETHANOLAMINE-HYDROLYZING PHOSPHOLIPASE D"/>
    <property type="match status" value="1"/>
</dbReference>
<dbReference type="PANTHER" id="PTHR15032:SF36">
    <property type="entry name" value="METALLO-BETA-LACTAMASE DOMAIN-CONTAINING PROTEIN"/>
    <property type="match status" value="1"/>
</dbReference>
<dbReference type="RefSeq" id="WP_211867461.1">
    <property type="nucleotide sequence ID" value="NZ_JAAEDI010000006.1"/>
</dbReference>
<dbReference type="InterPro" id="IPR001279">
    <property type="entry name" value="Metallo-B-lactamas"/>
</dbReference>
<name>A0ABS5EEM0_9PROT</name>
<gene>
    <name evidence="2" type="ORF">GXW78_07320</name>
</gene>
<reference evidence="3" key="1">
    <citation type="journal article" date="2021" name="Syst. Appl. Microbiol.">
        <title>Roseomonas hellenica sp. nov., isolated from roots of wild-growing Alkanna tinctoria.</title>
        <authorList>
            <person name="Rat A."/>
            <person name="Naranjo H.D."/>
            <person name="Lebbe L."/>
            <person name="Cnockaert M."/>
            <person name="Krigas N."/>
            <person name="Grigoriadou K."/>
            <person name="Maloupa E."/>
            <person name="Willems A."/>
        </authorList>
    </citation>
    <scope>NUCLEOTIDE SEQUENCE [LARGE SCALE GENOMIC DNA]</scope>
    <source>
        <strain evidence="3">LMG 31159</strain>
    </source>
</reference>
<dbReference type="SUPFAM" id="SSF56281">
    <property type="entry name" value="Metallo-hydrolase/oxidoreductase"/>
    <property type="match status" value="1"/>
</dbReference>
<organism evidence="2 3">
    <name type="scientific">Neoroseomonas terrae</name>
    <dbReference type="NCBI Taxonomy" id="424799"/>
    <lineage>
        <taxon>Bacteria</taxon>
        <taxon>Pseudomonadati</taxon>
        <taxon>Pseudomonadota</taxon>
        <taxon>Alphaproteobacteria</taxon>
        <taxon>Acetobacterales</taxon>
        <taxon>Acetobacteraceae</taxon>
        <taxon>Neoroseomonas</taxon>
    </lineage>
</organism>
<accession>A0ABS5EEM0</accession>
<protein>
    <submittedName>
        <fullName evidence="2">MBL fold metallo-hydrolase</fullName>
    </submittedName>
</protein>
<dbReference type="Pfam" id="PF12706">
    <property type="entry name" value="Lactamase_B_2"/>
    <property type="match status" value="1"/>
</dbReference>
<feature type="domain" description="Metallo-beta-lactamase" evidence="1">
    <location>
        <begin position="92"/>
        <end position="289"/>
    </location>
</feature>
<proteinExistence type="predicted"/>
<sequence>MDHPGTDAAAAARIAGAVRDARGRFCNPDGSPGGKRLKDVVRLMFGGDGGRWPRHIIDPPQPAPAPPPPGHVAITAIGHASFCIAIDGGPVLLTDPVWSPRASPFRFIGPRRARAPGQELEALPRPDAVLVSHCHYDHLDLATLSRLAGMGAPPVVTGLGNAALIRRSGLSDVTELDWWQAHELPGGHRITYLPMRHGSARTLRDTCRALWGGFAIESASGARVFFCGDSAWGPHFAEIGARLGPFDAAMVPIGAYDPRWFMSSVHMNPEEAMQAHAALRARTSIAMHFGVFKLTREPIDEPVQRLLALRGDADFRIPAFGETIAVPFSRSS</sequence>